<dbReference type="Gene3D" id="1.10.10.60">
    <property type="entry name" value="Homeodomain-like"/>
    <property type="match status" value="1"/>
</dbReference>
<protein>
    <submittedName>
        <fullName evidence="2">Helix-turn-helix domain-containing protein</fullName>
    </submittedName>
</protein>
<dbReference type="PROSITE" id="PS01124">
    <property type="entry name" value="HTH_ARAC_FAMILY_2"/>
    <property type="match status" value="1"/>
</dbReference>
<dbReference type="Pfam" id="PF12833">
    <property type="entry name" value="HTH_18"/>
    <property type="match status" value="1"/>
</dbReference>
<dbReference type="PANTHER" id="PTHR47893:SF1">
    <property type="entry name" value="REGULATORY PROTEIN PCHR"/>
    <property type="match status" value="1"/>
</dbReference>
<accession>A0ABT8K894</accession>
<gene>
    <name evidence="2" type="ORF">P5G50_02005</name>
</gene>
<dbReference type="EMBL" id="JAROCF010000001">
    <property type="protein sequence ID" value="MDN4613213.1"/>
    <property type="molecule type" value="Genomic_DNA"/>
</dbReference>
<dbReference type="SMART" id="SM00342">
    <property type="entry name" value="HTH_ARAC"/>
    <property type="match status" value="1"/>
</dbReference>
<reference evidence="2" key="1">
    <citation type="submission" date="2023-06" db="EMBL/GenBank/DDBJ databases">
        <title>MT1 and MT2 Draft Genomes of Novel Species.</title>
        <authorList>
            <person name="Venkateswaran K."/>
        </authorList>
    </citation>
    <scope>NUCLEOTIDE SEQUENCE</scope>
    <source>
        <strain evidence="2">F6_8S_P_1B</strain>
    </source>
</reference>
<name>A0ABT8K894_9MICO</name>
<dbReference type="RefSeq" id="WP_301210022.1">
    <property type="nucleotide sequence ID" value="NZ_JAROCF010000001.1"/>
</dbReference>
<comment type="caution">
    <text evidence="2">The sequence shown here is derived from an EMBL/GenBank/DDBJ whole genome shotgun (WGS) entry which is preliminary data.</text>
</comment>
<evidence type="ECO:0000259" key="1">
    <source>
        <dbReference type="PROSITE" id="PS01124"/>
    </source>
</evidence>
<sequence>MDTFHWRLEAVQADEAEESLRRISPHARLAREADPRYRLSIDGDERFSIARLQLQGGLSGENEPDETITIPYALSGIVRWRVGDETGAANLPWLQGVDRPTEVEVPGAMQEVVAYLRKEPLLRLGRALYGDDTFRLDFDGSTPISEERANFLAATLQYADQLAGSWAFEEPLIRSTLYRNIAIGVFETFKLRGDPPARAISAEGRLRRYRVATQFIDDHASLPITPEDAAAAAGVGTAELDGIFRGYSPLGQSVAQQLRLTRLAAAHADLVRGDPTAGDTVRSIAQRWGFASPSEFARLYRQTYDRNPRWVLDR</sequence>
<organism evidence="2 3">
    <name type="scientific">Leifsonia williamsii</name>
    <dbReference type="NCBI Taxonomy" id="3035919"/>
    <lineage>
        <taxon>Bacteria</taxon>
        <taxon>Bacillati</taxon>
        <taxon>Actinomycetota</taxon>
        <taxon>Actinomycetes</taxon>
        <taxon>Micrococcales</taxon>
        <taxon>Microbacteriaceae</taxon>
        <taxon>Leifsonia</taxon>
    </lineage>
</organism>
<dbReference type="InterPro" id="IPR018060">
    <property type="entry name" value="HTH_AraC"/>
</dbReference>
<dbReference type="InterPro" id="IPR053142">
    <property type="entry name" value="PchR_regulatory_protein"/>
</dbReference>
<feature type="domain" description="HTH araC/xylS-type" evidence="1">
    <location>
        <begin position="210"/>
        <end position="314"/>
    </location>
</feature>
<evidence type="ECO:0000313" key="2">
    <source>
        <dbReference type="EMBL" id="MDN4613213.1"/>
    </source>
</evidence>
<proteinExistence type="predicted"/>
<evidence type="ECO:0000313" key="3">
    <source>
        <dbReference type="Proteomes" id="UP001174208"/>
    </source>
</evidence>
<dbReference type="PANTHER" id="PTHR47893">
    <property type="entry name" value="REGULATORY PROTEIN PCHR"/>
    <property type="match status" value="1"/>
</dbReference>
<dbReference type="Proteomes" id="UP001174208">
    <property type="component" value="Unassembled WGS sequence"/>
</dbReference>
<keyword evidence="3" id="KW-1185">Reference proteome</keyword>